<dbReference type="EMBL" id="AP026801">
    <property type="protein sequence ID" value="BDR57052.1"/>
    <property type="molecule type" value="Genomic_DNA"/>
</dbReference>
<keyword evidence="1" id="KW-0812">Transmembrane</keyword>
<feature type="transmembrane region" description="Helical" evidence="1">
    <location>
        <begin position="56"/>
        <end position="75"/>
    </location>
</feature>
<keyword evidence="3" id="KW-1185">Reference proteome</keyword>
<evidence type="ECO:0000313" key="3">
    <source>
        <dbReference type="Proteomes" id="UP001321804"/>
    </source>
</evidence>
<dbReference type="KEGG" id="xak:KIMC2_16140"/>
<evidence type="ECO:0000256" key="1">
    <source>
        <dbReference type="SAM" id="Phobius"/>
    </source>
</evidence>
<dbReference type="AlphaFoldDB" id="A0AAU9CST1"/>
<accession>A0AAU9CST1</accession>
<sequence length="89" mass="10749">MKKMKFQVLLEKHPTKYTPIMKFYYWLIFPLITADLSVIMSFLNSDLSAWNDLMKLISGFYLLLYLVTLALDLNLRQKEGPEYRYWNFL</sequence>
<name>A0AAU9CST1_9LACO</name>
<gene>
    <name evidence="2" type="ORF">KIMC2_16140</name>
</gene>
<dbReference type="RefSeq" id="WP_317695784.1">
    <property type="nucleotide sequence ID" value="NZ_AP026801.1"/>
</dbReference>
<protein>
    <submittedName>
        <fullName evidence="2">Uncharacterized protein</fullName>
    </submittedName>
</protein>
<keyword evidence="1" id="KW-0472">Membrane</keyword>
<evidence type="ECO:0000313" key="2">
    <source>
        <dbReference type="EMBL" id="BDR57052.1"/>
    </source>
</evidence>
<keyword evidence="1" id="KW-1133">Transmembrane helix</keyword>
<reference evidence="2 3" key="1">
    <citation type="journal article" date="2023" name="Microbiol. Spectr.">
        <title>Symbiosis of Carpenter Bees with Uncharacterized Lactic Acid Bacteria Showing NAD Auxotrophy.</title>
        <authorList>
            <person name="Kawasaki S."/>
            <person name="Ozawa K."/>
            <person name="Mori T."/>
            <person name="Yamamoto A."/>
            <person name="Ito M."/>
            <person name="Ohkuma M."/>
            <person name="Sakamoto M."/>
            <person name="Matsutani M."/>
        </authorList>
    </citation>
    <scope>NUCLEOTIDE SEQUENCE [LARGE SCALE GENOMIC DNA]</scope>
    <source>
        <strain evidence="2 3">KimC2</strain>
    </source>
</reference>
<proteinExistence type="predicted"/>
<feature type="transmembrane region" description="Helical" evidence="1">
    <location>
        <begin position="23"/>
        <end position="44"/>
    </location>
</feature>
<dbReference type="Proteomes" id="UP001321804">
    <property type="component" value="Chromosome"/>
</dbReference>
<organism evidence="2 3">
    <name type="scientific">Xylocopilactobacillus apis</name>
    <dbReference type="NCBI Taxonomy" id="2932183"/>
    <lineage>
        <taxon>Bacteria</taxon>
        <taxon>Bacillati</taxon>
        <taxon>Bacillota</taxon>
        <taxon>Bacilli</taxon>
        <taxon>Lactobacillales</taxon>
        <taxon>Lactobacillaceae</taxon>
        <taxon>Xylocopilactobacillus</taxon>
    </lineage>
</organism>